<name>A0ABT2VLT3_9ALTE</name>
<accession>A0ABT2VLT3</accession>
<dbReference type="Proteomes" id="UP001209257">
    <property type="component" value="Unassembled WGS sequence"/>
</dbReference>
<dbReference type="GO" id="GO:0005524">
    <property type="term" value="F:ATP binding"/>
    <property type="evidence" value="ECO:0007669"/>
    <property type="project" value="UniProtKB-KW"/>
</dbReference>
<evidence type="ECO:0000259" key="3">
    <source>
        <dbReference type="PROSITE" id="PS50893"/>
    </source>
</evidence>
<keyword evidence="5" id="KW-1185">Reference proteome</keyword>
<evidence type="ECO:0000256" key="2">
    <source>
        <dbReference type="ARBA" id="ARBA00022840"/>
    </source>
</evidence>
<proteinExistence type="predicted"/>
<dbReference type="InterPro" id="IPR003439">
    <property type="entry name" value="ABC_transporter-like_ATP-bd"/>
</dbReference>
<dbReference type="PROSITE" id="PS00211">
    <property type="entry name" value="ABC_TRANSPORTER_1"/>
    <property type="match status" value="1"/>
</dbReference>
<dbReference type="Pfam" id="PF00005">
    <property type="entry name" value="ABC_tran"/>
    <property type="match status" value="1"/>
</dbReference>
<protein>
    <submittedName>
        <fullName evidence="4">ATP-binding cassette domain-containing protein</fullName>
    </submittedName>
</protein>
<sequence>MASPHPTSAPPVIVLDGVTFAYTADGPDIIDIPAWSVAAGEHAFVSGASGSGKSTLLNLVTGTLVPNTGTITLAGQPFSSAPARQRDHLRATHIGVVFQQFNLIGYLTVQQNIAAAAYFAKNKRPDLNQRIAELVDALQLPDSVLQARAETLSVGQQQRVAIARALVNQPEVLVVDEPTSALDANARDRFMNLLIDNARESAVLFVSHDTSLKHHFESHIDMASLNQAKGKV</sequence>
<dbReference type="EMBL" id="JAOTJC010000004">
    <property type="protein sequence ID" value="MCU7553393.1"/>
    <property type="molecule type" value="Genomic_DNA"/>
</dbReference>
<comment type="caution">
    <text evidence="4">The sequence shown here is derived from an EMBL/GenBank/DDBJ whole genome shotgun (WGS) entry which is preliminary data.</text>
</comment>
<dbReference type="SMART" id="SM00382">
    <property type="entry name" value="AAA"/>
    <property type="match status" value="1"/>
</dbReference>
<organism evidence="4 5">
    <name type="scientific">Alteromonas salexigens</name>
    <dbReference type="NCBI Taxonomy" id="2982530"/>
    <lineage>
        <taxon>Bacteria</taxon>
        <taxon>Pseudomonadati</taxon>
        <taxon>Pseudomonadota</taxon>
        <taxon>Gammaproteobacteria</taxon>
        <taxon>Alteromonadales</taxon>
        <taxon>Alteromonadaceae</taxon>
        <taxon>Alteromonas/Salinimonas group</taxon>
        <taxon>Alteromonas</taxon>
    </lineage>
</organism>
<dbReference type="Gene3D" id="3.40.50.300">
    <property type="entry name" value="P-loop containing nucleotide triphosphate hydrolases"/>
    <property type="match status" value="1"/>
</dbReference>
<dbReference type="SUPFAM" id="SSF52540">
    <property type="entry name" value="P-loop containing nucleoside triphosphate hydrolases"/>
    <property type="match status" value="1"/>
</dbReference>
<feature type="domain" description="ABC transporter" evidence="3">
    <location>
        <begin position="13"/>
        <end position="232"/>
    </location>
</feature>
<evidence type="ECO:0000256" key="1">
    <source>
        <dbReference type="ARBA" id="ARBA00022741"/>
    </source>
</evidence>
<dbReference type="RefSeq" id="WP_262992092.1">
    <property type="nucleotide sequence ID" value="NZ_JAOTJC010000004.1"/>
</dbReference>
<evidence type="ECO:0000313" key="5">
    <source>
        <dbReference type="Proteomes" id="UP001209257"/>
    </source>
</evidence>
<dbReference type="InterPro" id="IPR015854">
    <property type="entry name" value="ABC_transpr_LolD-like"/>
</dbReference>
<dbReference type="PANTHER" id="PTHR24220:SF611">
    <property type="entry name" value="ATP-BINDING COMPONENT OF ABC TRANSPORTER-RELATED"/>
    <property type="match status" value="1"/>
</dbReference>
<gene>
    <name evidence="4" type="ORF">OCL06_02135</name>
</gene>
<reference evidence="5" key="1">
    <citation type="submission" date="2023-07" db="EMBL/GenBank/DDBJ databases">
        <title>Study on multiphase classification of strain Alteromonas salexigens isolated from the Yellow Sea.</title>
        <authorList>
            <person name="Sun L."/>
        </authorList>
    </citation>
    <scope>NUCLEOTIDE SEQUENCE [LARGE SCALE GENOMIC DNA]</scope>
    <source>
        <strain evidence="5">ASW11-19</strain>
    </source>
</reference>
<keyword evidence="2 4" id="KW-0067">ATP-binding</keyword>
<dbReference type="PANTHER" id="PTHR24220">
    <property type="entry name" value="IMPORT ATP-BINDING PROTEIN"/>
    <property type="match status" value="1"/>
</dbReference>
<dbReference type="PROSITE" id="PS50893">
    <property type="entry name" value="ABC_TRANSPORTER_2"/>
    <property type="match status" value="1"/>
</dbReference>
<dbReference type="InterPro" id="IPR027417">
    <property type="entry name" value="P-loop_NTPase"/>
</dbReference>
<keyword evidence="1" id="KW-0547">Nucleotide-binding</keyword>
<dbReference type="InterPro" id="IPR003593">
    <property type="entry name" value="AAA+_ATPase"/>
</dbReference>
<evidence type="ECO:0000313" key="4">
    <source>
        <dbReference type="EMBL" id="MCU7553393.1"/>
    </source>
</evidence>
<dbReference type="InterPro" id="IPR017871">
    <property type="entry name" value="ABC_transporter-like_CS"/>
</dbReference>